<dbReference type="Proteomes" id="UP000296733">
    <property type="component" value="Chromosome"/>
</dbReference>
<dbReference type="EMBL" id="CP031311">
    <property type="protein sequence ID" value="QCC47949.1"/>
    <property type="molecule type" value="Genomic_DNA"/>
</dbReference>
<dbReference type="InterPro" id="IPR051610">
    <property type="entry name" value="GPI/OXD"/>
</dbReference>
<dbReference type="GeneID" id="39858408"/>
<dbReference type="EMBL" id="FNVN01000002">
    <property type="protein sequence ID" value="SEG39520.1"/>
    <property type="molecule type" value="Genomic_DNA"/>
</dbReference>
<evidence type="ECO:0000313" key="5">
    <source>
        <dbReference type="Proteomes" id="UP000236740"/>
    </source>
</evidence>
<evidence type="ECO:0000256" key="1">
    <source>
        <dbReference type="ARBA" id="ARBA00022723"/>
    </source>
</evidence>
<dbReference type="Pfam" id="PF07883">
    <property type="entry name" value="Cupin_2"/>
    <property type="match status" value="1"/>
</dbReference>
<dbReference type="OrthoDB" id="82049at2157"/>
<keyword evidence="1" id="KW-0479">Metal-binding</keyword>
<reference evidence="3 6" key="2">
    <citation type="journal article" date="2019" name="Nat. Commun.">
        <title>A new type of DNA phosphorothioation-based antiviral system in archaea.</title>
        <authorList>
            <person name="Xiong L."/>
            <person name="Liu S."/>
            <person name="Chen S."/>
            <person name="Xiao Y."/>
            <person name="Zhu B."/>
            <person name="Gao Y."/>
            <person name="Zhang Y."/>
            <person name="Chen B."/>
            <person name="Luo J."/>
            <person name="Deng Z."/>
            <person name="Chen X."/>
            <person name="Wang L."/>
            <person name="Chen S."/>
        </authorList>
    </citation>
    <scope>NUCLEOTIDE SEQUENCE [LARGE SCALE GENOMIC DNA]</scope>
    <source>
        <strain evidence="3 6">CGMCC 1.10331</strain>
    </source>
</reference>
<evidence type="ECO:0000313" key="4">
    <source>
        <dbReference type="EMBL" id="SEG39520.1"/>
    </source>
</evidence>
<sequence length="124" mass="14181">MTDGYEMVDVETAELTLSEKSGTRNVDLGEALGCEKMRPRIWFVEPGHERKRYHSHEEQEEFYYVLSGPGRMRIAGETHTIPEGNAVRISPDTRRKTFNDTDREHVWLVVGAPAVEDPGIVHEE</sequence>
<name>A0A1H5ZTN9_9EURY</name>
<dbReference type="AlphaFoldDB" id="A0A1H5ZTN9"/>
<dbReference type="Proteomes" id="UP000236740">
    <property type="component" value="Unassembled WGS sequence"/>
</dbReference>
<keyword evidence="5" id="KW-1185">Reference proteome</keyword>
<dbReference type="GO" id="GO:0046872">
    <property type="term" value="F:metal ion binding"/>
    <property type="evidence" value="ECO:0007669"/>
    <property type="project" value="UniProtKB-KW"/>
</dbReference>
<dbReference type="InterPro" id="IPR013096">
    <property type="entry name" value="Cupin_2"/>
</dbReference>
<dbReference type="SUPFAM" id="SSF51182">
    <property type="entry name" value="RmlC-like cupins"/>
    <property type="match status" value="1"/>
</dbReference>
<evidence type="ECO:0000313" key="6">
    <source>
        <dbReference type="Proteomes" id="UP000296733"/>
    </source>
</evidence>
<protein>
    <submittedName>
        <fullName evidence="4">Cupin domain-containing protein</fullName>
    </submittedName>
</protein>
<dbReference type="Gene3D" id="2.60.120.10">
    <property type="entry name" value="Jelly Rolls"/>
    <property type="match status" value="1"/>
</dbReference>
<dbReference type="InterPro" id="IPR014710">
    <property type="entry name" value="RmlC-like_jellyroll"/>
</dbReference>
<accession>A0A1H5ZTN9</accession>
<organism evidence="4 5">
    <name type="scientific">Halobellus limi</name>
    <dbReference type="NCBI Taxonomy" id="699433"/>
    <lineage>
        <taxon>Archaea</taxon>
        <taxon>Methanobacteriati</taxon>
        <taxon>Methanobacteriota</taxon>
        <taxon>Stenosarchaea group</taxon>
        <taxon>Halobacteria</taxon>
        <taxon>Halobacteriales</taxon>
        <taxon>Haloferacaceae</taxon>
        <taxon>Halobellus</taxon>
    </lineage>
</organism>
<feature type="domain" description="Cupin type-2" evidence="2">
    <location>
        <begin position="42"/>
        <end position="110"/>
    </location>
</feature>
<proteinExistence type="predicted"/>
<gene>
    <name evidence="3" type="ORF">DV707_09915</name>
    <name evidence="4" type="ORF">SAMN04488133_2170</name>
</gene>
<evidence type="ECO:0000259" key="2">
    <source>
        <dbReference type="Pfam" id="PF07883"/>
    </source>
</evidence>
<evidence type="ECO:0000313" key="3">
    <source>
        <dbReference type="EMBL" id="QCC47949.1"/>
    </source>
</evidence>
<reference evidence="4 5" key="1">
    <citation type="submission" date="2016-10" db="EMBL/GenBank/DDBJ databases">
        <authorList>
            <person name="de Groot N.N."/>
        </authorList>
    </citation>
    <scope>NUCLEOTIDE SEQUENCE [LARGE SCALE GENOMIC DNA]</scope>
    <source>
        <strain evidence="4 5">CGMCC 1.10331</strain>
    </source>
</reference>
<dbReference type="PANTHER" id="PTHR35848">
    <property type="entry name" value="OXALATE-BINDING PROTEIN"/>
    <property type="match status" value="1"/>
</dbReference>
<dbReference type="KEGG" id="hlm:DV707_09915"/>
<dbReference type="RefSeq" id="WP_103991851.1">
    <property type="nucleotide sequence ID" value="NZ_CP031311.1"/>
</dbReference>
<dbReference type="InterPro" id="IPR011051">
    <property type="entry name" value="RmlC_Cupin_sf"/>
</dbReference>